<feature type="compositionally biased region" description="Basic and acidic residues" evidence="1">
    <location>
        <begin position="36"/>
        <end position="58"/>
    </location>
</feature>
<feature type="non-terminal residue" evidence="2">
    <location>
        <position position="1"/>
    </location>
</feature>
<feature type="compositionally biased region" description="Basic and acidic residues" evidence="1">
    <location>
        <begin position="76"/>
        <end position="94"/>
    </location>
</feature>
<organism evidence="2 3">
    <name type="scientific">Oryza meyeriana var. granulata</name>
    <dbReference type="NCBI Taxonomy" id="110450"/>
    <lineage>
        <taxon>Eukaryota</taxon>
        <taxon>Viridiplantae</taxon>
        <taxon>Streptophyta</taxon>
        <taxon>Embryophyta</taxon>
        <taxon>Tracheophyta</taxon>
        <taxon>Spermatophyta</taxon>
        <taxon>Magnoliopsida</taxon>
        <taxon>Liliopsida</taxon>
        <taxon>Poales</taxon>
        <taxon>Poaceae</taxon>
        <taxon>BOP clade</taxon>
        <taxon>Oryzoideae</taxon>
        <taxon>Oryzeae</taxon>
        <taxon>Oryzinae</taxon>
        <taxon>Oryza</taxon>
        <taxon>Oryza meyeriana</taxon>
    </lineage>
</organism>
<feature type="compositionally biased region" description="Basic and acidic residues" evidence="1">
    <location>
        <begin position="129"/>
        <end position="145"/>
    </location>
</feature>
<feature type="compositionally biased region" description="Gly residues" evidence="1">
    <location>
        <begin position="1"/>
        <end position="14"/>
    </location>
</feature>
<proteinExistence type="predicted"/>
<evidence type="ECO:0000256" key="1">
    <source>
        <dbReference type="SAM" id="MobiDB-lite"/>
    </source>
</evidence>
<dbReference type="EMBL" id="SPHZ02000003">
    <property type="protein sequence ID" value="KAF0923317.1"/>
    <property type="molecule type" value="Genomic_DNA"/>
</dbReference>
<gene>
    <name evidence="2" type="ORF">E2562_005278</name>
</gene>
<reference evidence="2 3" key="1">
    <citation type="submission" date="2019-11" db="EMBL/GenBank/DDBJ databases">
        <title>Whole genome sequence of Oryza granulata.</title>
        <authorList>
            <person name="Li W."/>
        </authorList>
    </citation>
    <scope>NUCLEOTIDE SEQUENCE [LARGE SCALE GENOMIC DNA]</scope>
    <source>
        <strain evidence="3">cv. Menghai</strain>
        <tissue evidence="2">Leaf</tissue>
    </source>
</reference>
<keyword evidence="3" id="KW-1185">Reference proteome</keyword>
<evidence type="ECO:0008006" key="4">
    <source>
        <dbReference type="Google" id="ProtNLM"/>
    </source>
</evidence>
<evidence type="ECO:0000313" key="2">
    <source>
        <dbReference type="EMBL" id="KAF0923317.1"/>
    </source>
</evidence>
<evidence type="ECO:0000313" key="3">
    <source>
        <dbReference type="Proteomes" id="UP000479710"/>
    </source>
</evidence>
<feature type="region of interest" description="Disordered" evidence="1">
    <location>
        <begin position="1"/>
        <end position="145"/>
    </location>
</feature>
<protein>
    <recommendedName>
        <fullName evidence="4">DUF834 domain-containing protein</fullName>
    </recommendedName>
</protein>
<sequence>GGEVPALGVGGVGGEVEAEQDYGGAERAGKTGGADGRPRSRRANDGDVSEHTYGERGSSDPSGEVPALGIGGVGGEVEHVAVARVVDREEEPRRRGPSPRAPVKRYARQGGAPWPQRKGTAAEGVDPAARIEAEMEGRRRRHEDG</sequence>
<dbReference type="Proteomes" id="UP000479710">
    <property type="component" value="Unassembled WGS sequence"/>
</dbReference>
<name>A0A6G1EEX7_9ORYZ</name>
<dbReference type="AlphaFoldDB" id="A0A6G1EEX7"/>
<accession>A0A6G1EEX7</accession>
<comment type="caution">
    <text evidence="2">The sequence shown here is derived from an EMBL/GenBank/DDBJ whole genome shotgun (WGS) entry which is preliminary data.</text>
</comment>